<comment type="subunit">
    <text evidence="4">Homodimer or homotetramer.</text>
</comment>
<feature type="binding site" evidence="4">
    <location>
        <position position="47"/>
    </location>
    <ligand>
        <name>S-methyl-5'-thioadenosine</name>
        <dbReference type="ChEBI" id="CHEBI:17509"/>
    </ligand>
</feature>
<protein>
    <recommendedName>
        <fullName evidence="4">Polyamine aminopropyltransferase</fullName>
    </recommendedName>
    <alternativeName>
        <fullName evidence="4">Putrescine aminopropyltransferase</fullName>
        <shortName evidence="4">PAPT</shortName>
    </alternativeName>
    <alternativeName>
        <fullName evidence="4">Spermidine synthase</fullName>
        <shortName evidence="4">SPDS</shortName>
        <shortName evidence="4">SPDSY</shortName>
        <ecNumber evidence="4">2.5.1.16</ecNumber>
    </alternativeName>
</protein>
<gene>
    <name evidence="4" type="primary">speE</name>
    <name evidence="7" type="ORF">JNE38_02225</name>
</gene>
<comment type="caution">
    <text evidence="4">Lacks conserved residue(s) required for the propagation of feature annotation.</text>
</comment>
<evidence type="ECO:0000313" key="8">
    <source>
        <dbReference type="Proteomes" id="UP000596248"/>
    </source>
</evidence>
<dbReference type="RefSeq" id="WP_203355057.1">
    <property type="nucleotide sequence ID" value="NZ_CP069127.1"/>
</dbReference>
<evidence type="ECO:0000259" key="6">
    <source>
        <dbReference type="PROSITE" id="PS51006"/>
    </source>
</evidence>
<reference evidence="7 8" key="1">
    <citation type="submission" date="2021-01" db="EMBL/GenBank/DDBJ databases">
        <title>Identification of strong promoters based on the transcriptome of Brevibacillus choshinensis.</title>
        <authorList>
            <person name="Yao D."/>
            <person name="Zhang K."/>
            <person name="Wu J."/>
        </authorList>
    </citation>
    <scope>NUCLEOTIDE SEQUENCE [LARGE SCALE GENOMIC DNA]</scope>
    <source>
        <strain evidence="7 8">HPD31-SP3</strain>
    </source>
</reference>
<name>A0ABX7FS20_BRECH</name>
<dbReference type="PANTHER" id="PTHR43317">
    <property type="entry name" value="THERMOSPERMINE SYNTHASE ACAULIS5"/>
    <property type="match status" value="1"/>
</dbReference>
<dbReference type="InterPro" id="IPR029063">
    <property type="entry name" value="SAM-dependent_MTases_sf"/>
</dbReference>
<dbReference type="HAMAP" id="MF_00198">
    <property type="entry name" value="Spermidine_synth"/>
    <property type="match status" value="1"/>
</dbReference>
<dbReference type="Gene3D" id="3.40.50.150">
    <property type="entry name" value="Vaccinia Virus protein VP39"/>
    <property type="match status" value="1"/>
</dbReference>
<keyword evidence="4" id="KW-0745">Spermidine biosynthesis</keyword>
<dbReference type="Pfam" id="PF01564">
    <property type="entry name" value="Spermine_synth"/>
    <property type="match status" value="1"/>
</dbReference>
<dbReference type="SUPFAM" id="SSF53335">
    <property type="entry name" value="S-adenosyl-L-methionine-dependent methyltransferases"/>
    <property type="match status" value="1"/>
</dbReference>
<dbReference type="EMBL" id="CP069127">
    <property type="protein sequence ID" value="QRG68047.1"/>
    <property type="molecule type" value="Genomic_DNA"/>
</dbReference>
<evidence type="ECO:0000256" key="3">
    <source>
        <dbReference type="ARBA" id="ARBA00023115"/>
    </source>
</evidence>
<organism evidence="7 8">
    <name type="scientific">Brevibacillus choshinensis</name>
    <dbReference type="NCBI Taxonomy" id="54911"/>
    <lineage>
        <taxon>Bacteria</taxon>
        <taxon>Bacillati</taxon>
        <taxon>Bacillota</taxon>
        <taxon>Bacilli</taxon>
        <taxon>Bacillales</taxon>
        <taxon>Paenibacillaceae</taxon>
        <taxon>Brevibacillus</taxon>
    </lineage>
</organism>
<keyword evidence="2 4" id="KW-0808">Transferase</keyword>
<keyword evidence="3 4" id="KW-0620">Polyamine biosynthesis</keyword>
<evidence type="ECO:0000313" key="7">
    <source>
        <dbReference type="EMBL" id="QRG68047.1"/>
    </source>
</evidence>
<sequence length="314" mass="36000">MVNKIRQTVSDGSLFDARTVSLRDYISKEDEPDGKYRILRRLKTPFQRIAVVRQKDGQVLVYGDGYVMFGTTEDDDIWAETLVHIPMSVVPSPKRILIIGGGGGITTREVLRYTEVDKVTVIDIDDAMMDLGKNFKPLVKFNKGSLNDPKVRTIIKNGRAFVEKSRKQWDVIIIDVPEPSNKALALGKLYSREFYRLLKKRLAPGGVIAIASSILSEMPEFCWSVVATLKAAGYYVLPYHYDAMEKYEQDWCFCLAATRPISPNEVSMRINTCYLTPEKLREMFQIPLHYQRKWSERMIQTDGNDVLARIHEKH</sequence>
<comment type="function">
    <text evidence="4">Catalyzes the irreversible transfer of a propylamine group from the amino donor S-adenosylmethioninamine (decarboxy-AdoMet) to putrescine (1,4-diaminobutane) to yield spermidine.</text>
</comment>
<comment type="pathway">
    <text evidence="4">Amine and polyamine biosynthesis; spermidine biosynthesis; spermidine from putrescine: step 1/1.</text>
</comment>
<proteinExistence type="inferred from homology"/>
<evidence type="ECO:0000256" key="1">
    <source>
        <dbReference type="ARBA" id="ARBA00007867"/>
    </source>
</evidence>
<dbReference type="PROSITE" id="PS51006">
    <property type="entry name" value="PABS_2"/>
    <property type="match status" value="1"/>
</dbReference>
<feature type="binding site" evidence="4">
    <location>
        <begin position="157"/>
        <end position="158"/>
    </location>
    <ligand>
        <name>S-methyl-5'-thioadenosine</name>
        <dbReference type="ChEBI" id="CHEBI:17509"/>
    </ligand>
</feature>
<comment type="catalytic activity">
    <reaction evidence="4">
        <text>S-adenosyl 3-(methylsulfanyl)propylamine + putrescine = S-methyl-5'-thioadenosine + spermidine + H(+)</text>
        <dbReference type="Rhea" id="RHEA:12721"/>
        <dbReference type="ChEBI" id="CHEBI:15378"/>
        <dbReference type="ChEBI" id="CHEBI:17509"/>
        <dbReference type="ChEBI" id="CHEBI:57443"/>
        <dbReference type="ChEBI" id="CHEBI:57834"/>
        <dbReference type="ChEBI" id="CHEBI:326268"/>
        <dbReference type="EC" id="2.5.1.16"/>
    </reaction>
</comment>
<keyword evidence="8" id="KW-1185">Reference proteome</keyword>
<dbReference type="EC" id="2.5.1.16" evidence="4"/>
<evidence type="ECO:0000256" key="5">
    <source>
        <dbReference type="PROSITE-ProRule" id="PRU00354"/>
    </source>
</evidence>
<dbReference type="InterPro" id="IPR030374">
    <property type="entry name" value="PABS"/>
</dbReference>
<evidence type="ECO:0000256" key="4">
    <source>
        <dbReference type="HAMAP-Rule" id="MF_00198"/>
    </source>
</evidence>
<feature type="active site" description="Proton acceptor" evidence="4 5">
    <location>
        <position position="175"/>
    </location>
</feature>
<dbReference type="Proteomes" id="UP000596248">
    <property type="component" value="Chromosome"/>
</dbReference>
<feature type="domain" description="PABS" evidence="6">
    <location>
        <begin position="19"/>
        <end position="258"/>
    </location>
</feature>
<evidence type="ECO:0000256" key="2">
    <source>
        <dbReference type="ARBA" id="ARBA00022679"/>
    </source>
</evidence>
<accession>A0ABX7FS20</accession>
<comment type="similarity">
    <text evidence="1 4">Belongs to the spermidine/spermine synthase family.</text>
</comment>
<dbReference type="PANTHER" id="PTHR43317:SF1">
    <property type="entry name" value="THERMOSPERMINE SYNTHASE ACAULIS5"/>
    <property type="match status" value="1"/>
</dbReference>
<dbReference type="InterPro" id="IPR001045">
    <property type="entry name" value="Spermi_synthase"/>
</dbReference>
<feature type="binding site" evidence="4">
    <location>
        <position position="123"/>
    </location>
    <ligand>
        <name>S-methyl-5'-thioadenosine</name>
        <dbReference type="ChEBI" id="CHEBI:17509"/>
    </ligand>
</feature>